<proteinExistence type="predicted"/>
<evidence type="ECO:0000313" key="2">
    <source>
        <dbReference type="EMBL" id="QJD81612.1"/>
    </source>
</evidence>
<dbReference type="Proteomes" id="UP000501128">
    <property type="component" value="Plasmid unnamed1"/>
</dbReference>
<dbReference type="InterPro" id="IPR036249">
    <property type="entry name" value="Thioredoxin-like_sf"/>
</dbReference>
<dbReference type="AlphaFoldDB" id="A0A7L5DVI6"/>
<dbReference type="KEGG" id="srho:HH216_25020"/>
<evidence type="ECO:0000313" key="3">
    <source>
        <dbReference type="Proteomes" id="UP000501128"/>
    </source>
</evidence>
<dbReference type="RefSeq" id="WP_169553630.1">
    <property type="nucleotide sequence ID" value="NZ_CP051678.1"/>
</dbReference>
<gene>
    <name evidence="2" type="ORF">HH216_25020</name>
</gene>
<geneLocation type="plasmid" evidence="2 3">
    <name>unnamed1</name>
</geneLocation>
<name>A0A7L5DVI6_9BACT</name>
<dbReference type="EMBL" id="CP051678">
    <property type="protein sequence ID" value="QJD81612.1"/>
    <property type="molecule type" value="Genomic_DNA"/>
</dbReference>
<dbReference type="Pfam" id="PF20029">
    <property type="entry name" value="DUF6436"/>
    <property type="match status" value="1"/>
</dbReference>
<feature type="domain" description="DUF6436" evidence="1">
    <location>
        <begin position="56"/>
        <end position="186"/>
    </location>
</feature>
<protein>
    <submittedName>
        <fullName evidence="2">AhpC/TSA family protein</fullName>
    </submittedName>
</protein>
<organism evidence="2 3">
    <name type="scientific">Spirosoma rhododendri</name>
    <dbReference type="NCBI Taxonomy" id="2728024"/>
    <lineage>
        <taxon>Bacteria</taxon>
        <taxon>Pseudomonadati</taxon>
        <taxon>Bacteroidota</taxon>
        <taxon>Cytophagia</taxon>
        <taxon>Cytophagales</taxon>
        <taxon>Cytophagaceae</taxon>
        <taxon>Spirosoma</taxon>
    </lineage>
</organism>
<keyword evidence="3" id="KW-1185">Reference proteome</keyword>
<evidence type="ECO:0000259" key="1">
    <source>
        <dbReference type="Pfam" id="PF20029"/>
    </source>
</evidence>
<dbReference type="Gene3D" id="3.40.30.10">
    <property type="entry name" value="Glutaredoxin"/>
    <property type="match status" value="1"/>
</dbReference>
<sequence length="202" mass="22632">MSRQGFVIGWLLALLAAVGSLFWYQDWLYQLPTPLPSVYKPVPVGTRIQAPQLVNLPADKPVFLHFFNPDCPCSRFNQPHIKALVGQFGRQVSFLVVVLSTKAYSPQQIRHQLGLDLPVLLHTSLASLCGVYATPQAVLLDTRHRLYYRGNYNRSRYCTDERTSYAKRALSSLLANQTGRVADARALTAYGCSLPACPRHDD</sequence>
<dbReference type="SUPFAM" id="SSF52833">
    <property type="entry name" value="Thioredoxin-like"/>
    <property type="match status" value="1"/>
</dbReference>
<reference evidence="2 3" key="1">
    <citation type="submission" date="2020-04" db="EMBL/GenBank/DDBJ databases">
        <title>Genome sequencing of novel species.</title>
        <authorList>
            <person name="Heo J."/>
            <person name="Kim S.-J."/>
            <person name="Kim J.-S."/>
            <person name="Hong S.-B."/>
            <person name="Kwon S.-W."/>
        </authorList>
    </citation>
    <scope>NUCLEOTIDE SEQUENCE [LARGE SCALE GENOMIC DNA]</scope>
    <source>
        <strain evidence="2 3">CJU-R4</strain>
        <plasmid evidence="2 3">unnamed1</plasmid>
    </source>
</reference>
<keyword evidence="2" id="KW-0614">Plasmid</keyword>
<accession>A0A7L5DVI6</accession>
<dbReference type="InterPro" id="IPR045494">
    <property type="entry name" value="DUF6436"/>
</dbReference>